<feature type="coiled-coil region" evidence="1">
    <location>
        <begin position="386"/>
        <end position="441"/>
    </location>
</feature>
<dbReference type="PANTHER" id="PTHR43977">
    <property type="entry name" value="STRUCTURAL MAINTENANCE OF CHROMOSOMES PROTEIN 3"/>
    <property type="match status" value="1"/>
</dbReference>
<dbReference type="Pfam" id="PF02463">
    <property type="entry name" value="SMC_N"/>
    <property type="match status" value="1"/>
</dbReference>
<evidence type="ECO:0000313" key="4">
    <source>
        <dbReference type="Proteomes" id="UP000230431"/>
    </source>
</evidence>
<feature type="coiled-coil region" evidence="1">
    <location>
        <begin position="174"/>
        <end position="250"/>
    </location>
</feature>
<dbReference type="Proteomes" id="UP000230431">
    <property type="component" value="Unassembled WGS sequence"/>
</dbReference>
<name>A0A2H0RHT6_9BACT</name>
<accession>A0A2H0RHT6</accession>
<gene>
    <name evidence="3" type="ORF">COV08_01440</name>
</gene>
<sequence>MMTLKKFELVGFKSFGRKETLFFGAPITAIVGPNGSGKSNVAEAFRWVLGEQSLKSLRGKRGEDLIFNGSVALGRLSRASASITFNNELRASGSRLFSAIDFDEVTISREVFRDGAGEYKVNGTSVRLRDVLELLAGISLDASGHHIISQGEADRVLSASAAERRAMIEDALGLKIHQWKLAESEKKLAKTEDNIKQTESIRREIAPHLKFLKKQVEKIEQVRRLKEELRERYREYLKREEVYLEQAREKLAGEVARPRAELVAVEKQLSAHQPSSEGQAQIIAAENEAREIESRLRAARVKTDELARALGRLEGLLEGQRQGAKQVARGVKLPLAEVERWVDELDQQLAQMEAVGDLGQLKTRLAESRRQLKVWLAQYESKAVLSHDLEAETNKLQLDYAELKDRLAALQQDEMIEQSALADSRERIVRLRQTAQTAERDYYEWRAKQNELKSKLAALSARQETLDLAERQFKTELGEAAVLLDRSILSYDEVRIDLAEALAEDRSKQEERRHRVERLKIKLEDLGGESSEVAREYDEVMTRDAFLAGELADLAQSREALQAVMTELRAKIEVEFLAGLAKINQEFQKFFVVLFGGGSAGLELLKSEKKKRSADLSIASPDETLDLAGGGSEAEEEEGKTGIEVNINLPRKKVRGLAMLSGGERALTSIALLFAMSQVNPPPFLILDETDAALDEANSRKYGDMIESLSRYSQLILITHNRETMSRAGVLYGVTMGSDSVSRLISVKFDEATQYAK</sequence>
<dbReference type="Gene3D" id="3.40.50.300">
    <property type="entry name" value="P-loop containing nucleotide triphosphate hydrolases"/>
    <property type="match status" value="2"/>
</dbReference>
<dbReference type="AlphaFoldDB" id="A0A2H0RHT6"/>
<comment type="caution">
    <text evidence="3">The sequence shown here is derived from an EMBL/GenBank/DDBJ whole genome shotgun (WGS) entry which is preliminary data.</text>
</comment>
<feature type="domain" description="RecF/RecN/SMC N-terminal" evidence="2">
    <location>
        <begin position="4"/>
        <end position="741"/>
    </location>
</feature>
<organism evidence="3 4">
    <name type="scientific">Candidatus Vogelbacteria bacterium CG10_big_fil_rev_8_21_14_0_10_49_38</name>
    <dbReference type="NCBI Taxonomy" id="1975043"/>
    <lineage>
        <taxon>Bacteria</taxon>
        <taxon>Candidatus Vogeliibacteriota</taxon>
    </lineage>
</organism>
<keyword evidence="1" id="KW-0175">Coiled coil</keyword>
<reference evidence="3 4" key="1">
    <citation type="submission" date="2017-09" db="EMBL/GenBank/DDBJ databases">
        <title>Depth-based differentiation of microbial function through sediment-hosted aquifers and enrichment of novel symbionts in the deep terrestrial subsurface.</title>
        <authorList>
            <person name="Probst A.J."/>
            <person name="Ladd B."/>
            <person name="Jarett J.K."/>
            <person name="Geller-Mcgrath D.E."/>
            <person name="Sieber C.M."/>
            <person name="Emerson J.B."/>
            <person name="Anantharaman K."/>
            <person name="Thomas B.C."/>
            <person name="Malmstrom R."/>
            <person name="Stieglmeier M."/>
            <person name="Klingl A."/>
            <person name="Woyke T."/>
            <person name="Ryan C.M."/>
            <person name="Banfield J.F."/>
        </authorList>
    </citation>
    <scope>NUCLEOTIDE SEQUENCE [LARGE SCALE GENOMIC DNA]</scope>
    <source>
        <strain evidence="3">CG10_big_fil_rev_8_21_14_0_10_49_38</strain>
    </source>
</reference>
<evidence type="ECO:0000256" key="1">
    <source>
        <dbReference type="SAM" id="Coils"/>
    </source>
</evidence>
<dbReference type="InterPro" id="IPR003395">
    <property type="entry name" value="RecF/RecN/SMC_N"/>
</dbReference>
<evidence type="ECO:0000313" key="3">
    <source>
        <dbReference type="EMBL" id="PIR46063.1"/>
    </source>
</evidence>
<dbReference type="SUPFAM" id="SSF52540">
    <property type="entry name" value="P-loop containing nucleoside triphosphate hydrolases"/>
    <property type="match status" value="1"/>
</dbReference>
<dbReference type="EMBL" id="PCYK01000012">
    <property type="protein sequence ID" value="PIR46063.1"/>
    <property type="molecule type" value="Genomic_DNA"/>
</dbReference>
<dbReference type="InterPro" id="IPR027417">
    <property type="entry name" value="P-loop_NTPase"/>
</dbReference>
<protein>
    <recommendedName>
        <fullName evidence="2">RecF/RecN/SMC N-terminal domain-containing protein</fullName>
    </recommendedName>
</protein>
<proteinExistence type="predicted"/>
<evidence type="ECO:0000259" key="2">
    <source>
        <dbReference type="Pfam" id="PF02463"/>
    </source>
</evidence>